<dbReference type="EMBL" id="QASA01000001">
    <property type="protein sequence ID" value="RDC62147.1"/>
    <property type="molecule type" value="Genomic_DNA"/>
</dbReference>
<dbReference type="RefSeq" id="WP_199474093.1">
    <property type="nucleotide sequence ID" value="NZ_QASA01000001.1"/>
</dbReference>
<dbReference type="AlphaFoldDB" id="A0A369QFV5"/>
<proteinExistence type="predicted"/>
<evidence type="ECO:0000313" key="2">
    <source>
        <dbReference type="Proteomes" id="UP000253919"/>
    </source>
</evidence>
<evidence type="ECO:0000313" key="1">
    <source>
        <dbReference type="EMBL" id="RDC62147.1"/>
    </source>
</evidence>
<reference evidence="1 2" key="1">
    <citation type="submission" date="2018-04" db="EMBL/GenBank/DDBJ databases">
        <title>Adhaeribacter sp. HMF7616 genome sequencing and assembly.</title>
        <authorList>
            <person name="Kang H."/>
            <person name="Kang J."/>
            <person name="Cha I."/>
            <person name="Kim H."/>
            <person name="Joh K."/>
        </authorList>
    </citation>
    <scope>NUCLEOTIDE SEQUENCE [LARGE SCALE GENOMIC DNA]</scope>
    <source>
        <strain evidence="1 2">HMF7616</strain>
    </source>
</reference>
<gene>
    <name evidence="1" type="ORF">AHMF7616_00738</name>
</gene>
<keyword evidence="2" id="KW-1185">Reference proteome</keyword>
<accession>A0A369QFV5</accession>
<protein>
    <submittedName>
        <fullName evidence="1">Uncharacterized protein</fullName>
    </submittedName>
</protein>
<organism evidence="1 2">
    <name type="scientific">Adhaeribacter pallidiroseus</name>
    <dbReference type="NCBI Taxonomy" id="2072847"/>
    <lineage>
        <taxon>Bacteria</taxon>
        <taxon>Pseudomonadati</taxon>
        <taxon>Bacteroidota</taxon>
        <taxon>Cytophagia</taxon>
        <taxon>Cytophagales</taxon>
        <taxon>Hymenobacteraceae</taxon>
        <taxon>Adhaeribacter</taxon>
    </lineage>
</organism>
<comment type="caution">
    <text evidence="1">The sequence shown here is derived from an EMBL/GenBank/DDBJ whole genome shotgun (WGS) entry which is preliminary data.</text>
</comment>
<sequence>MTGKAILNGLAAGLAGVAAMTLAEKLEQLITKRPNSYVPAHTLERLLNLPHKPDEQRLGLNWTMHWGQGIIMGIVRGIMAERGIRGPVGSFLFLNLRLLNDQTLENATGVGALPWTWPKDEQVIDLIHKGIYAFTTGAVADLLVAGPPGSPDHRPGWTVGEKA</sequence>
<dbReference type="Proteomes" id="UP000253919">
    <property type="component" value="Unassembled WGS sequence"/>
</dbReference>
<name>A0A369QFV5_9BACT</name>